<evidence type="ECO:0000256" key="7">
    <source>
        <dbReference type="PROSITE-ProRule" id="PRU00042"/>
    </source>
</evidence>
<evidence type="ECO:0000256" key="5">
    <source>
        <dbReference type="ARBA" id="ARBA00022833"/>
    </source>
</evidence>
<keyword evidence="6" id="KW-0539">Nucleus</keyword>
<dbReference type="Proteomes" id="UP000886998">
    <property type="component" value="Unassembled WGS sequence"/>
</dbReference>
<dbReference type="GO" id="GO:0005634">
    <property type="term" value="C:nucleus"/>
    <property type="evidence" value="ECO:0007669"/>
    <property type="project" value="UniProtKB-SubCell"/>
</dbReference>
<keyword evidence="3" id="KW-0677">Repeat</keyword>
<accession>A0A8X7C220</accession>
<dbReference type="GO" id="GO:0008270">
    <property type="term" value="F:zinc ion binding"/>
    <property type="evidence" value="ECO:0007669"/>
    <property type="project" value="UniProtKB-KW"/>
</dbReference>
<feature type="compositionally biased region" description="Basic and acidic residues" evidence="8">
    <location>
        <begin position="47"/>
        <end position="62"/>
    </location>
</feature>
<dbReference type="EMBL" id="BMAV01007235">
    <property type="protein sequence ID" value="GFY49954.1"/>
    <property type="molecule type" value="Genomic_DNA"/>
</dbReference>
<feature type="domain" description="C2H2-type" evidence="9">
    <location>
        <begin position="129"/>
        <end position="156"/>
    </location>
</feature>
<sequence>MNANSIRKTHSDARVKMSASNSSLMKCSNVHSKETPSEQNIPRRSLSNKENEIGWYADDKQTNRSGSVEEGFHQNSSSVENSFNEKPNLPKNPVFRTGEKPHVCKICEIFQYECLLKNHHWDHSVECPCKCDACGKGFCQNFQLDAHLIIRTDEWSFACEKCDKKFK</sequence>
<dbReference type="OrthoDB" id="7852576at2759"/>
<feature type="region of interest" description="Disordered" evidence="8">
    <location>
        <begin position="1"/>
        <end position="94"/>
    </location>
</feature>
<name>A0A8X7C220_9ARAC</name>
<dbReference type="PROSITE" id="PS50157">
    <property type="entry name" value="ZINC_FINGER_C2H2_2"/>
    <property type="match status" value="1"/>
</dbReference>
<dbReference type="PANTHER" id="PTHR24394">
    <property type="entry name" value="ZINC FINGER PROTEIN"/>
    <property type="match status" value="1"/>
</dbReference>
<evidence type="ECO:0000256" key="2">
    <source>
        <dbReference type="ARBA" id="ARBA00022723"/>
    </source>
</evidence>
<dbReference type="AlphaFoldDB" id="A0A8X7C220"/>
<dbReference type="SUPFAM" id="SSF57667">
    <property type="entry name" value="beta-beta-alpha zinc fingers"/>
    <property type="match status" value="1"/>
</dbReference>
<dbReference type="PANTHER" id="PTHR24394:SF44">
    <property type="entry name" value="ZINC FINGER PROTEIN 271-LIKE"/>
    <property type="match status" value="1"/>
</dbReference>
<evidence type="ECO:0000256" key="1">
    <source>
        <dbReference type="ARBA" id="ARBA00004123"/>
    </source>
</evidence>
<evidence type="ECO:0000256" key="6">
    <source>
        <dbReference type="ARBA" id="ARBA00023242"/>
    </source>
</evidence>
<evidence type="ECO:0000259" key="9">
    <source>
        <dbReference type="PROSITE" id="PS50157"/>
    </source>
</evidence>
<comment type="caution">
    <text evidence="10">The sequence shown here is derived from an EMBL/GenBank/DDBJ whole genome shotgun (WGS) entry which is preliminary data.</text>
</comment>
<reference evidence="10" key="1">
    <citation type="submission" date="2020-08" db="EMBL/GenBank/DDBJ databases">
        <title>Multicomponent nature underlies the extraordinary mechanical properties of spider dragline silk.</title>
        <authorList>
            <person name="Kono N."/>
            <person name="Nakamura H."/>
            <person name="Mori M."/>
            <person name="Yoshida Y."/>
            <person name="Ohtoshi R."/>
            <person name="Malay A.D."/>
            <person name="Moran D.A.P."/>
            <person name="Tomita M."/>
            <person name="Numata K."/>
            <person name="Arakawa K."/>
        </authorList>
    </citation>
    <scope>NUCLEOTIDE SEQUENCE</scope>
</reference>
<evidence type="ECO:0000256" key="3">
    <source>
        <dbReference type="ARBA" id="ARBA00022737"/>
    </source>
</evidence>
<dbReference type="InterPro" id="IPR013087">
    <property type="entry name" value="Znf_C2H2_type"/>
</dbReference>
<feature type="compositionally biased region" description="Polar residues" evidence="8">
    <location>
        <begin position="18"/>
        <end position="30"/>
    </location>
</feature>
<evidence type="ECO:0000313" key="11">
    <source>
        <dbReference type="Proteomes" id="UP000886998"/>
    </source>
</evidence>
<dbReference type="Gene3D" id="3.30.160.60">
    <property type="entry name" value="Classic Zinc Finger"/>
    <property type="match status" value="1"/>
</dbReference>
<keyword evidence="2" id="KW-0479">Metal-binding</keyword>
<evidence type="ECO:0000256" key="4">
    <source>
        <dbReference type="ARBA" id="ARBA00022771"/>
    </source>
</evidence>
<gene>
    <name evidence="10" type="primary">NCL1_34884</name>
    <name evidence="10" type="ORF">TNIN_30571</name>
</gene>
<keyword evidence="4 7" id="KW-0863">Zinc-finger</keyword>
<dbReference type="GO" id="GO:0000981">
    <property type="term" value="F:DNA-binding transcription factor activity, RNA polymerase II-specific"/>
    <property type="evidence" value="ECO:0007669"/>
    <property type="project" value="TreeGrafter"/>
</dbReference>
<feature type="compositionally biased region" description="Polar residues" evidence="8">
    <location>
        <begin position="73"/>
        <end position="85"/>
    </location>
</feature>
<dbReference type="InterPro" id="IPR036236">
    <property type="entry name" value="Znf_C2H2_sf"/>
</dbReference>
<evidence type="ECO:0000256" key="8">
    <source>
        <dbReference type="SAM" id="MobiDB-lite"/>
    </source>
</evidence>
<proteinExistence type="predicted"/>
<organism evidence="10 11">
    <name type="scientific">Trichonephila inaurata madagascariensis</name>
    <dbReference type="NCBI Taxonomy" id="2747483"/>
    <lineage>
        <taxon>Eukaryota</taxon>
        <taxon>Metazoa</taxon>
        <taxon>Ecdysozoa</taxon>
        <taxon>Arthropoda</taxon>
        <taxon>Chelicerata</taxon>
        <taxon>Arachnida</taxon>
        <taxon>Araneae</taxon>
        <taxon>Araneomorphae</taxon>
        <taxon>Entelegynae</taxon>
        <taxon>Araneoidea</taxon>
        <taxon>Nephilidae</taxon>
        <taxon>Trichonephila</taxon>
        <taxon>Trichonephila inaurata</taxon>
    </lineage>
</organism>
<keyword evidence="11" id="KW-1185">Reference proteome</keyword>
<evidence type="ECO:0000313" key="10">
    <source>
        <dbReference type="EMBL" id="GFY49954.1"/>
    </source>
</evidence>
<keyword evidence="5" id="KW-0862">Zinc</keyword>
<protein>
    <recommendedName>
        <fullName evidence="9">C2H2-type domain-containing protein</fullName>
    </recommendedName>
</protein>
<comment type="subcellular location">
    <subcellularLocation>
        <location evidence="1">Nucleus</location>
    </subcellularLocation>
</comment>